<comment type="caution">
    <text evidence="2">The sequence shown here is derived from an EMBL/GenBank/DDBJ whole genome shotgun (WGS) entry which is preliminary data.</text>
</comment>
<keyword evidence="1" id="KW-0472">Membrane</keyword>
<sequence>MRQLVHISLAFLALFAIDLIGDIWALGYKWRLPFVILSLIGAIVDFVVFCLIPFFLLSFVRKETVIAHLLACLAIAFYVFLAGMFYVSISGMQTLQLGQDFHIRDGQMMPAFYWAKLRLVLAIYLLVEAGVYIFERYRRSTRACGETTSA</sequence>
<proteinExistence type="predicted"/>
<protein>
    <submittedName>
        <fullName evidence="2">Uncharacterized protein</fullName>
    </submittedName>
</protein>
<dbReference type="AlphaFoldDB" id="A0A6A8ABW4"/>
<keyword evidence="1" id="KW-1133">Transmembrane helix</keyword>
<feature type="transmembrane region" description="Helical" evidence="1">
    <location>
        <begin position="111"/>
        <end position="134"/>
    </location>
</feature>
<keyword evidence="3" id="KW-1185">Reference proteome</keyword>
<evidence type="ECO:0000313" key="3">
    <source>
        <dbReference type="Proteomes" id="UP000435138"/>
    </source>
</evidence>
<feature type="transmembrane region" description="Helical" evidence="1">
    <location>
        <begin position="35"/>
        <end position="57"/>
    </location>
</feature>
<name>A0A6A8ABW4_9HYPH</name>
<keyword evidence="1" id="KW-0812">Transmembrane</keyword>
<dbReference type="Proteomes" id="UP000435138">
    <property type="component" value="Unassembled WGS sequence"/>
</dbReference>
<reference evidence="2 3" key="1">
    <citation type="submission" date="2019-11" db="EMBL/GenBank/DDBJ databases">
        <title>Genome analysis of Rhizobacterium cereale a novel genus and species isolated from maize roots in North Spain.</title>
        <authorList>
            <person name="Menendez E."/>
            <person name="Flores-Felix J.D."/>
            <person name="Ramirez-Bahena M.-H."/>
            <person name="Igual J.M."/>
            <person name="Garcia-Fraile P."/>
            <person name="Peix A."/>
            <person name="Velazquez E."/>
        </authorList>
    </citation>
    <scope>NUCLEOTIDE SEQUENCE [LARGE SCALE GENOMIC DNA]</scope>
    <source>
        <strain evidence="2 3">RZME27</strain>
    </source>
</reference>
<dbReference type="EMBL" id="WIXI01000044">
    <property type="protein sequence ID" value="MQY47210.1"/>
    <property type="molecule type" value="Genomic_DNA"/>
</dbReference>
<organism evidence="2 3">
    <name type="scientific">Endobacterium cereale</name>
    <dbReference type="NCBI Taxonomy" id="2663029"/>
    <lineage>
        <taxon>Bacteria</taxon>
        <taxon>Pseudomonadati</taxon>
        <taxon>Pseudomonadota</taxon>
        <taxon>Alphaproteobacteria</taxon>
        <taxon>Hyphomicrobiales</taxon>
        <taxon>Rhizobiaceae</taxon>
        <taxon>Endobacterium</taxon>
    </lineage>
</organism>
<evidence type="ECO:0000256" key="1">
    <source>
        <dbReference type="SAM" id="Phobius"/>
    </source>
</evidence>
<gene>
    <name evidence="2" type="ORF">GAO09_14315</name>
</gene>
<dbReference type="RefSeq" id="WP_153354688.1">
    <property type="nucleotide sequence ID" value="NZ_JAYKOO010000001.1"/>
</dbReference>
<accession>A0A6A8ABW4</accession>
<feature type="transmembrane region" description="Helical" evidence="1">
    <location>
        <begin position="69"/>
        <end position="91"/>
    </location>
</feature>
<evidence type="ECO:0000313" key="2">
    <source>
        <dbReference type="EMBL" id="MQY47210.1"/>
    </source>
</evidence>